<keyword evidence="2" id="KW-0238">DNA-binding</keyword>
<dbReference type="Proteomes" id="UP001597076">
    <property type="component" value="Unassembled WGS sequence"/>
</dbReference>
<reference evidence="6 7" key="1">
    <citation type="journal article" date="2019" name="Int. J. Syst. Evol. Microbiol.">
        <title>The Global Catalogue of Microorganisms (GCM) 10K type strain sequencing project: providing services to taxonomists for standard genome sequencing and annotation.</title>
        <authorList>
            <consortium name="The Broad Institute Genomics Platform"/>
            <consortium name="The Broad Institute Genome Sequencing Center for Infectious Disease"/>
            <person name="Wu L."/>
            <person name="Ma J."/>
        </authorList>
    </citation>
    <scope>NUCLEOTIDE SEQUENCE [LARGE SCALE GENOMIC DNA]</scope>
    <source>
        <strain evidence="6 7">CGMCC 1.12230</strain>
    </source>
</reference>
<keyword evidence="1" id="KW-0805">Transcription regulation</keyword>
<evidence type="ECO:0000259" key="4">
    <source>
        <dbReference type="PROSITE" id="PS51077"/>
    </source>
</evidence>
<evidence type="ECO:0000256" key="3">
    <source>
        <dbReference type="ARBA" id="ARBA00023163"/>
    </source>
</evidence>
<evidence type="ECO:0000256" key="1">
    <source>
        <dbReference type="ARBA" id="ARBA00023015"/>
    </source>
</evidence>
<organism evidence="6 7">
    <name type="scientific">Haloarchaeobius amylolyticus</name>
    <dbReference type="NCBI Taxonomy" id="1198296"/>
    <lineage>
        <taxon>Archaea</taxon>
        <taxon>Methanobacteriati</taxon>
        <taxon>Methanobacteriota</taxon>
        <taxon>Stenosarchaea group</taxon>
        <taxon>Halobacteria</taxon>
        <taxon>Halobacteriales</taxon>
        <taxon>Halorubellaceae</taxon>
        <taxon>Haloarchaeobius</taxon>
    </lineage>
</organism>
<evidence type="ECO:0000313" key="6">
    <source>
        <dbReference type="EMBL" id="MFD1562610.1"/>
    </source>
</evidence>
<accession>A0ABD6BCW5</accession>
<feature type="domain" description="HTH iclR-type" evidence="4">
    <location>
        <begin position="11"/>
        <end position="77"/>
    </location>
</feature>
<dbReference type="PROSITE" id="PS51077">
    <property type="entry name" value="HTH_ICLR"/>
    <property type="match status" value="1"/>
</dbReference>
<dbReference type="SUPFAM" id="SSF55781">
    <property type="entry name" value="GAF domain-like"/>
    <property type="match status" value="1"/>
</dbReference>
<dbReference type="InterPro" id="IPR036388">
    <property type="entry name" value="WH-like_DNA-bd_sf"/>
</dbReference>
<dbReference type="InterPro" id="IPR050707">
    <property type="entry name" value="HTH_MetabolicPath_Reg"/>
</dbReference>
<dbReference type="EMBL" id="JBHUDI010000002">
    <property type="protein sequence ID" value="MFD1562610.1"/>
    <property type="molecule type" value="Genomic_DNA"/>
</dbReference>
<proteinExistence type="predicted"/>
<dbReference type="Gene3D" id="1.10.10.10">
    <property type="entry name" value="Winged helix-like DNA-binding domain superfamily/Winged helix DNA-binding domain"/>
    <property type="match status" value="1"/>
</dbReference>
<keyword evidence="3" id="KW-0804">Transcription</keyword>
<dbReference type="PANTHER" id="PTHR30136">
    <property type="entry name" value="HELIX-TURN-HELIX TRANSCRIPTIONAL REGULATOR, ICLR FAMILY"/>
    <property type="match status" value="1"/>
</dbReference>
<comment type="caution">
    <text evidence="6">The sequence shown here is derived from an EMBL/GenBank/DDBJ whole genome shotgun (WGS) entry which is preliminary data.</text>
</comment>
<protein>
    <submittedName>
        <fullName evidence="6">IclR family transcriptional regulator</fullName>
    </submittedName>
</protein>
<dbReference type="InterPro" id="IPR029016">
    <property type="entry name" value="GAF-like_dom_sf"/>
</dbReference>
<dbReference type="InterPro" id="IPR036390">
    <property type="entry name" value="WH_DNA-bd_sf"/>
</dbReference>
<dbReference type="PROSITE" id="PS51078">
    <property type="entry name" value="ICLR_ED"/>
    <property type="match status" value="1"/>
</dbReference>
<dbReference type="SUPFAM" id="SSF46785">
    <property type="entry name" value="Winged helix' DNA-binding domain"/>
    <property type="match status" value="1"/>
</dbReference>
<dbReference type="Gene3D" id="3.30.450.40">
    <property type="match status" value="1"/>
</dbReference>
<name>A0ABD6BCW5_9EURY</name>
<gene>
    <name evidence="6" type="ORF">ACFR99_03450</name>
</gene>
<evidence type="ECO:0000313" key="7">
    <source>
        <dbReference type="Proteomes" id="UP001597076"/>
    </source>
</evidence>
<dbReference type="RefSeq" id="WP_390284402.1">
    <property type="nucleotide sequence ID" value="NZ_JBHUDI010000002.1"/>
</dbReference>
<dbReference type="GO" id="GO:0003677">
    <property type="term" value="F:DNA binding"/>
    <property type="evidence" value="ECO:0007669"/>
    <property type="project" value="UniProtKB-KW"/>
</dbReference>
<dbReference type="GO" id="GO:0006355">
    <property type="term" value="P:regulation of DNA-templated transcription"/>
    <property type="evidence" value="ECO:0007669"/>
    <property type="project" value="UniProtKB-ARBA"/>
</dbReference>
<dbReference type="Pfam" id="PF09339">
    <property type="entry name" value="HTH_IclR"/>
    <property type="match status" value="1"/>
</dbReference>
<evidence type="ECO:0000256" key="2">
    <source>
        <dbReference type="ARBA" id="ARBA00023125"/>
    </source>
</evidence>
<dbReference type="PANTHER" id="PTHR30136:SF35">
    <property type="entry name" value="HTH-TYPE TRANSCRIPTIONAL REGULATOR RV1719"/>
    <property type="match status" value="1"/>
</dbReference>
<dbReference type="SMART" id="SM00346">
    <property type="entry name" value="HTH_ICLR"/>
    <property type="match status" value="1"/>
</dbReference>
<sequence>MGIRSDPERSVKTADNVFELIDVMRRLEGGTVSEITDEVDLARSTVHAYLSTMAKHGYVDKKGDAYEPSLKFLELGIEAQLREPLTQASKPVAEEIAAETGEVAWIIVEEHGQAVYLLNSEGENAVQSRGRVGKRTSMHDIAAGKAILAHLPEERIESIIDSYGLPERTENTITDREDLYEELALIRDQGYAVNDGETIENLRAVASPIMHGGSVCGAVGIAGPRNRMTDDVLYDVYPSLLLEASDTIGLEMTYS</sequence>
<feature type="domain" description="IclR-ED" evidence="5">
    <location>
        <begin position="71"/>
        <end position="254"/>
    </location>
</feature>
<dbReference type="AlphaFoldDB" id="A0ABD6BCW5"/>
<keyword evidence="7" id="KW-1185">Reference proteome</keyword>
<dbReference type="InterPro" id="IPR014757">
    <property type="entry name" value="Tscrpt_reg_IclR_C"/>
</dbReference>
<dbReference type="InterPro" id="IPR005471">
    <property type="entry name" value="Tscrpt_reg_IclR_N"/>
</dbReference>
<dbReference type="Pfam" id="PF01614">
    <property type="entry name" value="IclR_C"/>
    <property type="match status" value="1"/>
</dbReference>
<evidence type="ECO:0000259" key="5">
    <source>
        <dbReference type="PROSITE" id="PS51078"/>
    </source>
</evidence>